<reference evidence="1 2" key="1">
    <citation type="submission" date="2019-10" db="EMBL/GenBank/DDBJ databases">
        <authorList>
            <person name="Karimi E."/>
        </authorList>
    </citation>
    <scope>NUCLEOTIDE SEQUENCE [LARGE SCALE GENOMIC DNA]</scope>
    <source>
        <strain evidence="1">Acinetobacter sp. 8BE</strain>
    </source>
</reference>
<dbReference type="EMBL" id="CABWKZ010000018">
    <property type="protein sequence ID" value="VXA55993.1"/>
    <property type="molecule type" value="Genomic_DNA"/>
</dbReference>
<organism evidence="1 2">
    <name type="scientific">Acinetobacter proteolyticus</name>
    <dbReference type="NCBI Taxonomy" id="1776741"/>
    <lineage>
        <taxon>Bacteria</taxon>
        <taxon>Pseudomonadati</taxon>
        <taxon>Pseudomonadota</taxon>
        <taxon>Gammaproteobacteria</taxon>
        <taxon>Moraxellales</taxon>
        <taxon>Moraxellaceae</taxon>
        <taxon>Acinetobacter</taxon>
    </lineage>
</organism>
<sequence>MKSHVLHKKIKIYTILYFNYLSRHKARQLCIDTTIYVADKYNNWR</sequence>
<name>A0A653K5Q8_9GAMM</name>
<evidence type="ECO:0000313" key="2">
    <source>
        <dbReference type="Proteomes" id="UP000430404"/>
    </source>
</evidence>
<proteinExistence type="predicted"/>
<evidence type="ECO:0000313" key="1">
    <source>
        <dbReference type="EMBL" id="VXA55993.1"/>
    </source>
</evidence>
<protein>
    <recommendedName>
        <fullName evidence="3">Transposase</fullName>
    </recommendedName>
</protein>
<evidence type="ECO:0008006" key="3">
    <source>
        <dbReference type="Google" id="ProtNLM"/>
    </source>
</evidence>
<gene>
    <name evidence="1" type="ORF">ACI8B_250078</name>
</gene>
<accession>A0A653K5Q8</accession>
<dbReference type="Proteomes" id="UP000430404">
    <property type="component" value="Unassembled WGS sequence"/>
</dbReference>
<dbReference type="AlphaFoldDB" id="A0A653K5Q8"/>